<gene>
    <name evidence="1" type="ORF">CC1G_06274</name>
</gene>
<dbReference type="Proteomes" id="UP000001861">
    <property type="component" value="Unassembled WGS sequence"/>
</dbReference>
<organism evidence="1 2">
    <name type="scientific">Coprinopsis cinerea (strain Okayama-7 / 130 / ATCC MYA-4618 / FGSC 9003)</name>
    <name type="common">Inky cap fungus</name>
    <name type="synonym">Hormographiella aspergillata</name>
    <dbReference type="NCBI Taxonomy" id="240176"/>
    <lineage>
        <taxon>Eukaryota</taxon>
        <taxon>Fungi</taxon>
        <taxon>Dikarya</taxon>
        <taxon>Basidiomycota</taxon>
        <taxon>Agaricomycotina</taxon>
        <taxon>Agaricomycetes</taxon>
        <taxon>Agaricomycetidae</taxon>
        <taxon>Agaricales</taxon>
        <taxon>Agaricineae</taxon>
        <taxon>Psathyrellaceae</taxon>
        <taxon>Coprinopsis</taxon>
    </lineage>
</organism>
<dbReference type="GeneID" id="6012729"/>
<dbReference type="KEGG" id="cci:CC1G_06274"/>
<evidence type="ECO:0000313" key="1">
    <source>
        <dbReference type="EMBL" id="EAU85561.1"/>
    </source>
</evidence>
<accession>A8NTB5</accession>
<dbReference type="EMBL" id="AACS02000004">
    <property type="protein sequence ID" value="EAU85561.1"/>
    <property type="molecule type" value="Genomic_DNA"/>
</dbReference>
<dbReference type="VEuPathDB" id="FungiDB:CC1G_06274"/>
<keyword evidence="2" id="KW-1185">Reference proteome</keyword>
<name>A8NTB5_COPC7</name>
<sequence>MATTVEINDAMFCEPHLREVCSDCSYDGREENDSFFGLDPMDRDEIDSPAVTKNKDGIYQCKKHGSAGKHNITFIAHSAIYNTRHKPECKQCFNWKKQITRARTEAKKAGRN</sequence>
<protein>
    <submittedName>
        <fullName evidence="1">Uncharacterized protein</fullName>
    </submittedName>
</protein>
<dbReference type="RefSeq" id="XP_001836189.1">
    <property type="nucleotide sequence ID" value="XM_001836137.1"/>
</dbReference>
<dbReference type="InParanoid" id="A8NTB5"/>
<comment type="caution">
    <text evidence="1">The sequence shown here is derived from an EMBL/GenBank/DDBJ whole genome shotgun (WGS) entry which is preliminary data.</text>
</comment>
<dbReference type="OMA" id="CQHFKEV"/>
<dbReference type="AlphaFoldDB" id="A8NTB5"/>
<dbReference type="OrthoDB" id="2533496at2759"/>
<reference evidence="1 2" key="1">
    <citation type="journal article" date="2010" name="Proc. Natl. Acad. Sci. U.S.A.">
        <title>Insights into evolution of multicellular fungi from the assembled chromosomes of the mushroom Coprinopsis cinerea (Coprinus cinereus).</title>
        <authorList>
            <person name="Stajich J.E."/>
            <person name="Wilke S.K."/>
            <person name="Ahren D."/>
            <person name="Au C.H."/>
            <person name="Birren B.W."/>
            <person name="Borodovsky M."/>
            <person name="Burns C."/>
            <person name="Canback B."/>
            <person name="Casselton L.A."/>
            <person name="Cheng C.K."/>
            <person name="Deng J."/>
            <person name="Dietrich F.S."/>
            <person name="Fargo D.C."/>
            <person name="Farman M.L."/>
            <person name="Gathman A.C."/>
            <person name="Goldberg J."/>
            <person name="Guigo R."/>
            <person name="Hoegger P.J."/>
            <person name="Hooker J.B."/>
            <person name="Huggins A."/>
            <person name="James T.Y."/>
            <person name="Kamada T."/>
            <person name="Kilaru S."/>
            <person name="Kodira C."/>
            <person name="Kues U."/>
            <person name="Kupfer D."/>
            <person name="Kwan H.S."/>
            <person name="Lomsadze A."/>
            <person name="Li W."/>
            <person name="Lilly W.W."/>
            <person name="Ma L.J."/>
            <person name="Mackey A.J."/>
            <person name="Manning G."/>
            <person name="Martin F."/>
            <person name="Muraguchi H."/>
            <person name="Natvig D.O."/>
            <person name="Palmerini H."/>
            <person name="Ramesh M.A."/>
            <person name="Rehmeyer C.J."/>
            <person name="Roe B.A."/>
            <person name="Shenoy N."/>
            <person name="Stanke M."/>
            <person name="Ter-Hovhannisyan V."/>
            <person name="Tunlid A."/>
            <person name="Velagapudi R."/>
            <person name="Vision T.J."/>
            <person name="Zeng Q."/>
            <person name="Zolan M.E."/>
            <person name="Pukkila P.J."/>
        </authorList>
    </citation>
    <scope>NUCLEOTIDE SEQUENCE [LARGE SCALE GENOMIC DNA]</scope>
    <source>
        <strain evidence="2">Okayama-7 / 130 / ATCC MYA-4618 / FGSC 9003</strain>
    </source>
</reference>
<proteinExistence type="predicted"/>
<evidence type="ECO:0000313" key="2">
    <source>
        <dbReference type="Proteomes" id="UP000001861"/>
    </source>
</evidence>
<dbReference type="eggNOG" id="ENOG502SCUK">
    <property type="taxonomic scope" value="Eukaryota"/>
</dbReference>